<dbReference type="AlphaFoldDB" id="A0AAE3F1I3"/>
<evidence type="ECO:0000313" key="2">
    <source>
        <dbReference type="Proteomes" id="UP001199915"/>
    </source>
</evidence>
<reference evidence="1" key="1">
    <citation type="submission" date="2022-01" db="EMBL/GenBank/DDBJ databases">
        <title>Collection of gut derived symbiotic bacterial strains cultured from healthy donors.</title>
        <authorList>
            <person name="Lin H."/>
            <person name="Kohout C."/>
            <person name="Waligurski E."/>
            <person name="Pamer E.G."/>
        </authorList>
    </citation>
    <scope>NUCLEOTIDE SEQUENCE</scope>
    <source>
        <strain evidence="1">DFI.5.49</strain>
    </source>
</reference>
<name>A0AAE3F1I3_9FIRM</name>
<evidence type="ECO:0000313" key="1">
    <source>
        <dbReference type="EMBL" id="MCG4765128.1"/>
    </source>
</evidence>
<accession>A0AAE3F1I3</accession>
<comment type="caution">
    <text evidence="1">The sequence shown here is derived from an EMBL/GenBank/DDBJ whole genome shotgun (WGS) entry which is preliminary data.</text>
</comment>
<gene>
    <name evidence="1" type="ORF">L0N21_06335</name>
</gene>
<organism evidence="1 2">
    <name type="scientific">Fusicatenibacter saccharivorans</name>
    <dbReference type="NCBI Taxonomy" id="1150298"/>
    <lineage>
        <taxon>Bacteria</taxon>
        <taxon>Bacillati</taxon>
        <taxon>Bacillota</taxon>
        <taxon>Clostridia</taxon>
        <taxon>Lachnospirales</taxon>
        <taxon>Lachnospiraceae</taxon>
        <taxon>Fusicatenibacter</taxon>
    </lineage>
</organism>
<dbReference type="RefSeq" id="WP_238032992.1">
    <property type="nucleotide sequence ID" value="NZ_JAKNFS010000007.1"/>
</dbReference>
<protein>
    <submittedName>
        <fullName evidence="1">Uncharacterized protein</fullName>
    </submittedName>
</protein>
<dbReference type="Proteomes" id="UP001199915">
    <property type="component" value="Unassembled WGS sequence"/>
</dbReference>
<proteinExistence type="predicted"/>
<dbReference type="EMBL" id="JAKNFS010000007">
    <property type="protein sequence ID" value="MCG4765128.1"/>
    <property type="molecule type" value="Genomic_DNA"/>
</dbReference>
<sequence length="290" mass="34313">MYKRADKEKYEKLIQESPLFSLDKKAEPVAFRNARLKMIENLYLYLLSINKEKYEPYGCEITETANRCIDTYDSARGEFLNFFNYAWKKEFKYTKNRERLAEKYRGLHVSENTVRAVRKYIKCAEKIEKKDKPEELYSKLAEAMELPVKTIRELAELVDIQVETGNSISDEDEEELWGHIANNVNIERDFEEKEGAENILNKVDKVFQGLRAKQQPIISDVITTKLWMCLEEPEQRYSFISKEVAEEWNKKGTLPTQRDLAKKYGRDEASISRTVKTFLQKLKKEMEQER</sequence>